<proteinExistence type="inferred from homology"/>
<dbReference type="GO" id="GO:0071281">
    <property type="term" value="P:cellular response to iron ion"/>
    <property type="evidence" value="ECO:0007669"/>
    <property type="project" value="TreeGrafter"/>
</dbReference>
<dbReference type="AlphaFoldDB" id="A0A1G9W653"/>
<dbReference type="InterPro" id="IPR054828">
    <property type="entry name" value="Vit_B12_bind_prot"/>
</dbReference>
<dbReference type="InterPro" id="IPR002491">
    <property type="entry name" value="ABC_transptr_periplasmic_BD"/>
</dbReference>
<protein>
    <submittedName>
        <fullName evidence="4">Iron complex transport system substrate-binding protein</fullName>
    </submittedName>
</protein>
<reference evidence="4 5" key="1">
    <citation type="submission" date="2016-10" db="EMBL/GenBank/DDBJ databases">
        <authorList>
            <person name="de Groot N.N."/>
        </authorList>
    </citation>
    <scope>NUCLEOTIDE SEQUENCE [LARGE SCALE GENOMIC DNA]</scope>
    <source>
        <strain evidence="4 5">DSM 1736</strain>
    </source>
</reference>
<keyword evidence="2" id="KW-0732">Signal</keyword>
<dbReference type="Pfam" id="PF01497">
    <property type="entry name" value="Peripla_BP_2"/>
    <property type="match status" value="1"/>
</dbReference>
<dbReference type="Gene3D" id="3.40.50.1980">
    <property type="entry name" value="Nitrogenase molybdenum iron protein domain"/>
    <property type="match status" value="2"/>
</dbReference>
<dbReference type="PROSITE" id="PS50983">
    <property type="entry name" value="FE_B12_PBP"/>
    <property type="match status" value="1"/>
</dbReference>
<name>A0A1G9W653_9FIRM</name>
<comment type="similarity">
    <text evidence="1">Belongs to the bacterial solute-binding protein 8 family.</text>
</comment>
<evidence type="ECO:0000313" key="5">
    <source>
        <dbReference type="Proteomes" id="UP000214880"/>
    </source>
</evidence>
<dbReference type="STRING" id="146817.SAMN04488502_107133"/>
<dbReference type="PANTHER" id="PTHR30535">
    <property type="entry name" value="VITAMIN B12-BINDING PROTEIN"/>
    <property type="match status" value="1"/>
</dbReference>
<sequence>MPITIGRLSLWIIAGLLTIILLMQDKMPVTALEKTAVMIATDNAGRKVEIPRQPQRVIVLNASNLDLYYAAGGEVVGKPTTKALRPEVSQAVAAIPAVGTTANPSIEQLIALEPDLILGVNAPPHHALIPVLEKAGIPILLQTLENYQQILDTLALYGLLTGKQSLAQAEIDRIEAQYQAVRARVSGKEAPRVLVVWGSTESFNMATANSFAGDLVKRLGGVNVADEQITASQLRYVPLSMEFVARANPDVILLITHSTDEKVVGKLRSDLIKHPAWQGVKAVQNNRVEQLPYALFAINPGTQVGEALVILEKLLYPDDGD</sequence>
<evidence type="ECO:0000313" key="4">
    <source>
        <dbReference type="EMBL" id="SDM80002.1"/>
    </source>
</evidence>
<dbReference type="RefSeq" id="WP_245698155.1">
    <property type="nucleotide sequence ID" value="NZ_FNHB01000007.1"/>
</dbReference>
<feature type="domain" description="Fe/B12 periplasmic-binding" evidence="3">
    <location>
        <begin position="56"/>
        <end position="319"/>
    </location>
</feature>
<keyword evidence="5" id="KW-1185">Reference proteome</keyword>
<accession>A0A1G9W653</accession>
<gene>
    <name evidence="4" type="ORF">SAMN04488502_107133</name>
</gene>
<dbReference type="SUPFAM" id="SSF53807">
    <property type="entry name" value="Helical backbone' metal receptor"/>
    <property type="match status" value="1"/>
</dbReference>
<dbReference type="EMBL" id="FNHB01000007">
    <property type="protein sequence ID" value="SDM80002.1"/>
    <property type="molecule type" value="Genomic_DNA"/>
</dbReference>
<evidence type="ECO:0000256" key="2">
    <source>
        <dbReference type="ARBA" id="ARBA00022729"/>
    </source>
</evidence>
<evidence type="ECO:0000259" key="3">
    <source>
        <dbReference type="PROSITE" id="PS50983"/>
    </source>
</evidence>
<dbReference type="InterPro" id="IPR050902">
    <property type="entry name" value="ABC_Transporter_SBP"/>
</dbReference>
<dbReference type="Proteomes" id="UP000214880">
    <property type="component" value="Unassembled WGS sequence"/>
</dbReference>
<organism evidence="4 5">
    <name type="scientific">Dendrosporobacter quercicolus</name>
    <dbReference type="NCBI Taxonomy" id="146817"/>
    <lineage>
        <taxon>Bacteria</taxon>
        <taxon>Bacillati</taxon>
        <taxon>Bacillota</taxon>
        <taxon>Negativicutes</taxon>
        <taxon>Selenomonadales</taxon>
        <taxon>Sporomusaceae</taxon>
        <taxon>Dendrosporobacter</taxon>
    </lineage>
</organism>
<dbReference type="PANTHER" id="PTHR30535:SF34">
    <property type="entry name" value="MOLYBDATE-BINDING PROTEIN MOLA"/>
    <property type="match status" value="1"/>
</dbReference>
<evidence type="ECO:0000256" key="1">
    <source>
        <dbReference type="ARBA" id="ARBA00008814"/>
    </source>
</evidence>
<dbReference type="NCBIfam" id="NF038402">
    <property type="entry name" value="TroA_like"/>
    <property type="match status" value="1"/>
</dbReference>